<dbReference type="InterPro" id="IPR032675">
    <property type="entry name" value="LRR_dom_sf"/>
</dbReference>
<evidence type="ECO:0000313" key="2">
    <source>
        <dbReference type="Proteomes" id="UP000284842"/>
    </source>
</evidence>
<evidence type="ECO:0000313" key="1">
    <source>
        <dbReference type="EMBL" id="PPQ81688.1"/>
    </source>
</evidence>
<sequence>MYHQPTDNIPTLIDLEAGESAFPFEIFEIIINMVAQSTTEAHLEHQQSQGFRQSDLISLSLVSKGFHDICQPHIFRHVVIGADNPIPRLRELAIMTKENPTLTAFIHSLTYDELSLTKQDLIEAASNDPFDVLITLPAINHLSINGDIYNCRHYHGYVEYSKEMHRYPFPPSYLVSSTLTSLRLNQTKQIDILMAMLCLPRLERLELRKCIWWDSEGSQLRIPCGGFKLKTIVASISGIHCSFPASLAFELTLHSPDLTVLDLEACDLGVPLWDYCSNLLMGKSGTTPFQRLQSLKFAGPINWKSLIRFAVKANIKAFPAVKRLHISIFNNSEIFSGPNTIFGHLELVEELEIHAAGSKFGHEDDDYKLDIRTLNLQHCFQMSARTLKNIVLHRSLMHHEQPVEQMHAVVEVLCNALQSVSHDNVIESIELAIDIDTTEHILPNDFAFWKPFDLLLMADHGAAFPRLSSVKIKLVFRQPAVMDQEKLTQQDYENSVKSCLGGLLSSPKINMACDVKVTSGNITGVISSV</sequence>
<organism evidence="1 2">
    <name type="scientific">Panaeolus cyanescens</name>
    <dbReference type="NCBI Taxonomy" id="181874"/>
    <lineage>
        <taxon>Eukaryota</taxon>
        <taxon>Fungi</taxon>
        <taxon>Dikarya</taxon>
        <taxon>Basidiomycota</taxon>
        <taxon>Agaricomycotina</taxon>
        <taxon>Agaricomycetes</taxon>
        <taxon>Agaricomycetidae</taxon>
        <taxon>Agaricales</taxon>
        <taxon>Agaricineae</taxon>
        <taxon>Galeropsidaceae</taxon>
        <taxon>Panaeolus</taxon>
    </lineage>
</organism>
<reference evidence="1 2" key="1">
    <citation type="journal article" date="2018" name="Evol. Lett.">
        <title>Horizontal gene cluster transfer increased hallucinogenic mushroom diversity.</title>
        <authorList>
            <person name="Reynolds H.T."/>
            <person name="Vijayakumar V."/>
            <person name="Gluck-Thaler E."/>
            <person name="Korotkin H.B."/>
            <person name="Matheny P.B."/>
            <person name="Slot J.C."/>
        </authorList>
    </citation>
    <scope>NUCLEOTIDE SEQUENCE [LARGE SCALE GENOMIC DNA]</scope>
    <source>
        <strain evidence="1 2">2629</strain>
    </source>
</reference>
<protein>
    <recommendedName>
        <fullName evidence="3">F-box domain-containing protein</fullName>
    </recommendedName>
</protein>
<accession>A0A409WT47</accession>
<name>A0A409WT47_9AGAR</name>
<gene>
    <name evidence="1" type="ORF">CVT24_002923</name>
</gene>
<dbReference type="InParanoid" id="A0A409WT47"/>
<dbReference type="Proteomes" id="UP000284842">
    <property type="component" value="Unassembled WGS sequence"/>
</dbReference>
<dbReference type="EMBL" id="NHTK01005251">
    <property type="protein sequence ID" value="PPQ81688.1"/>
    <property type="molecule type" value="Genomic_DNA"/>
</dbReference>
<dbReference type="SUPFAM" id="SSF52047">
    <property type="entry name" value="RNI-like"/>
    <property type="match status" value="1"/>
</dbReference>
<proteinExistence type="predicted"/>
<dbReference type="Gene3D" id="3.80.10.10">
    <property type="entry name" value="Ribonuclease Inhibitor"/>
    <property type="match status" value="1"/>
</dbReference>
<evidence type="ECO:0008006" key="3">
    <source>
        <dbReference type="Google" id="ProtNLM"/>
    </source>
</evidence>
<dbReference type="AlphaFoldDB" id="A0A409WT47"/>
<keyword evidence="2" id="KW-1185">Reference proteome</keyword>
<comment type="caution">
    <text evidence="1">The sequence shown here is derived from an EMBL/GenBank/DDBJ whole genome shotgun (WGS) entry which is preliminary data.</text>
</comment>